<keyword evidence="3" id="KW-1185">Reference proteome</keyword>
<sequence>MEEQLKALMGEVNDVAFSQTLAAIMVTTSGTDTEVHWIKIRTRMGGSSYVDSPRDPSYGIDDDSRVGTESKEPLRYLATSMDVGLVSSLSAGFAADF</sequence>
<dbReference type="EMBL" id="JAHRHY010000007">
    <property type="protein sequence ID" value="KAG9067686.1"/>
    <property type="molecule type" value="Genomic_DNA"/>
</dbReference>
<gene>
    <name evidence="2" type="ORF">KI688_011273</name>
</gene>
<name>A0A9P7XV26_9FUNG</name>
<feature type="region of interest" description="Disordered" evidence="1">
    <location>
        <begin position="47"/>
        <end position="66"/>
    </location>
</feature>
<accession>A0A9P7XV26</accession>
<evidence type="ECO:0000256" key="1">
    <source>
        <dbReference type="SAM" id="MobiDB-lite"/>
    </source>
</evidence>
<evidence type="ECO:0000313" key="3">
    <source>
        <dbReference type="Proteomes" id="UP000707451"/>
    </source>
</evidence>
<protein>
    <submittedName>
        <fullName evidence="2">Uncharacterized protein</fullName>
    </submittedName>
</protein>
<dbReference type="Proteomes" id="UP000707451">
    <property type="component" value="Unassembled WGS sequence"/>
</dbReference>
<comment type="caution">
    <text evidence="2">The sequence shown here is derived from an EMBL/GenBank/DDBJ whole genome shotgun (WGS) entry which is preliminary data.</text>
</comment>
<proteinExistence type="predicted"/>
<reference evidence="2" key="1">
    <citation type="submission" date="2021-06" db="EMBL/GenBank/DDBJ databases">
        <title>Genome Sequence of Mortierella hyaline Strain SCG-10, a Cold-Adapted, Nitrate-Reducing Fungus Isolated from Soil in Minnesota, USA.</title>
        <authorList>
            <person name="Aldossari N."/>
        </authorList>
    </citation>
    <scope>NUCLEOTIDE SEQUENCE</scope>
    <source>
        <strain evidence="2">SCG-10</strain>
    </source>
</reference>
<evidence type="ECO:0000313" key="2">
    <source>
        <dbReference type="EMBL" id="KAG9067686.1"/>
    </source>
</evidence>
<dbReference type="AlphaFoldDB" id="A0A9P7XV26"/>
<organism evidence="2 3">
    <name type="scientific">Linnemannia hyalina</name>
    <dbReference type="NCBI Taxonomy" id="64524"/>
    <lineage>
        <taxon>Eukaryota</taxon>
        <taxon>Fungi</taxon>
        <taxon>Fungi incertae sedis</taxon>
        <taxon>Mucoromycota</taxon>
        <taxon>Mortierellomycotina</taxon>
        <taxon>Mortierellomycetes</taxon>
        <taxon>Mortierellales</taxon>
        <taxon>Mortierellaceae</taxon>
        <taxon>Linnemannia</taxon>
    </lineage>
</organism>